<keyword evidence="3" id="KW-1185">Reference proteome</keyword>
<reference evidence="2" key="1">
    <citation type="journal article" date="2014" name="Int. J. Syst. Evol. Microbiol.">
        <title>Complete genome sequence of Corynebacterium casei LMG S-19264T (=DSM 44701T), isolated from a smear-ripened cheese.</title>
        <authorList>
            <consortium name="US DOE Joint Genome Institute (JGI-PGF)"/>
            <person name="Walter F."/>
            <person name="Albersmeier A."/>
            <person name="Kalinowski J."/>
            <person name="Ruckert C."/>
        </authorList>
    </citation>
    <scope>NUCLEOTIDE SEQUENCE</scope>
    <source>
        <strain evidence="2">JCM 5016</strain>
    </source>
</reference>
<evidence type="ECO:0000313" key="3">
    <source>
        <dbReference type="Proteomes" id="UP000623010"/>
    </source>
</evidence>
<proteinExistence type="predicted"/>
<dbReference type="InterPro" id="IPR036250">
    <property type="entry name" value="AcylCo_DH-like_C"/>
</dbReference>
<dbReference type="RefSeq" id="WP_190056969.1">
    <property type="nucleotide sequence ID" value="NZ_BMWH01000005.1"/>
</dbReference>
<dbReference type="SUPFAM" id="SSF47203">
    <property type="entry name" value="Acyl-CoA dehydrogenase C-terminal domain-like"/>
    <property type="match status" value="1"/>
</dbReference>
<dbReference type="EMBL" id="BMWH01000005">
    <property type="protein sequence ID" value="GGZ81900.1"/>
    <property type="molecule type" value="Genomic_DNA"/>
</dbReference>
<dbReference type="PANTHER" id="PTHR43884">
    <property type="entry name" value="ACYL-COA DEHYDROGENASE"/>
    <property type="match status" value="1"/>
</dbReference>
<evidence type="ECO:0000313" key="2">
    <source>
        <dbReference type="EMBL" id="GGZ81900.1"/>
    </source>
</evidence>
<dbReference type="Gene3D" id="1.20.140.10">
    <property type="entry name" value="Butyryl-CoA Dehydrogenase, subunit A, domain 3"/>
    <property type="match status" value="1"/>
</dbReference>
<dbReference type="GO" id="GO:0050660">
    <property type="term" value="F:flavin adenine dinucleotide binding"/>
    <property type="evidence" value="ECO:0007669"/>
    <property type="project" value="InterPro"/>
</dbReference>
<gene>
    <name evidence="2" type="ORF">GCM10010389_19700</name>
</gene>
<dbReference type="Proteomes" id="UP000623010">
    <property type="component" value="Unassembled WGS sequence"/>
</dbReference>
<organism evidence="2 3">
    <name type="scientific">Streptomyces echinoruber</name>
    <dbReference type="NCBI Taxonomy" id="68898"/>
    <lineage>
        <taxon>Bacteria</taxon>
        <taxon>Bacillati</taxon>
        <taxon>Actinomycetota</taxon>
        <taxon>Actinomycetes</taxon>
        <taxon>Kitasatosporales</taxon>
        <taxon>Streptomycetaceae</taxon>
        <taxon>Streptomyces</taxon>
    </lineage>
</organism>
<dbReference type="InterPro" id="IPR046373">
    <property type="entry name" value="Acyl-CoA_Oxase/DH_mid-dom_sf"/>
</dbReference>
<name>A0A918V9L8_9ACTN</name>
<protein>
    <submittedName>
        <fullName evidence="2">Acyl-CoA dehydrogenase</fullName>
    </submittedName>
</protein>
<reference evidence="2" key="2">
    <citation type="submission" date="2020-09" db="EMBL/GenBank/DDBJ databases">
        <authorList>
            <person name="Sun Q."/>
            <person name="Ohkuma M."/>
        </authorList>
    </citation>
    <scope>NUCLEOTIDE SEQUENCE</scope>
    <source>
        <strain evidence="2">JCM 5016</strain>
    </source>
</reference>
<accession>A0A918V9L8</accession>
<evidence type="ECO:0000256" key="1">
    <source>
        <dbReference type="SAM" id="MobiDB-lite"/>
    </source>
</evidence>
<dbReference type="InterPro" id="IPR009100">
    <property type="entry name" value="AcylCoA_DH/oxidase_NM_dom_sf"/>
</dbReference>
<sequence length="622" mass="65187">MLIPTGQPVPAPRAAAGDGGADAAEGAVRERVAEVERLLGDPADDANPFGRRALLDADARGRPLPGADVLATGWGLGAEVVPVSLGGRLERTDRLVRVLRALFRRSASLGVGHGVGPLLATLPVWAAGTVRQRRWASDLLLGGGTLAVAPYELAYGDCFTRGECTAVPGRDGIPRDGTLRDGIPRDGIPRGGILLDGRRPAVVGAARADGLVVFARTRPGEGARSHSVLLVEAASLPGGRLVRRPARRLLGLRACEVGEVEFRTCRLPAGTLLGQVGDGAELALRSHRFACATVPGMVLGGGDTALRTAVWHAGRQAPGGAAGALSPRQRAVLARVFVNLLVCDCLSRVAGRALHLLPESSGVAAAVTGYVVPRLLRESVHDLSAVLGARFHCDEGPYGVFRVFLRDLPLTGVGHVGGAACQSALVPQLPELARRSWLRDGTPPWELFAAGGALPPLDVGRPVLRAAGDPLAATLVGIGRSLGADGGRRGGPRTELRLLRELVGGLTGELRRLRAELCEVPADDTAAPANPRVQALADRYALVAAGAACLGVWYHHRDAAGSFLAEPAWLVEALLGLGHRLGLPLPGREAPTAERVVREILDRYHSARSYDLYGDRLYADRL</sequence>
<feature type="region of interest" description="Disordered" evidence="1">
    <location>
        <begin position="1"/>
        <end position="25"/>
    </location>
</feature>
<dbReference type="GO" id="GO:0003995">
    <property type="term" value="F:acyl-CoA dehydrogenase activity"/>
    <property type="evidence" value="ECO:0007669"/>
    <property type="project" value="TreeGrafter"/>
</dbReference>
<dbReference type="InterPro" id="IPR037069">
    <property type="entry name" value="AcylCoA_DH/ox_N_sf"/>
</dbReference>
<dbReference type="SUPFAM" id="SSF56645">
    <property type="entry name" value="Acyl-CoA dehydrogenase NM domain-like"/>
    <property type="match status" value="1"/>
</dbReference>
<dbReference type="PANTHER" id="PTHR43884:SF12">
    <property type="entry name" value="ISOVALERYL-COA DEHYDROGENASE, MITOCHONDRIAL-RELATED"/>
    <property type="match status" value="1"/>
</dbReference>
<comment type="caution">
    <text evidence="2">The sequence shown here is derived from an EMBL/GenBank/DDBJ whole genome shotgun (WGS) entry which is preliminary data.</text>
</comment>
<dbReference type="Gene3D" id="2.40.110.10">
    <property type="entry name" value="Butyryl-CoA Dehydrogenase, subunit A, domain 2"/>
    <property type="match status" value="1"/>
</dbReference>
<dbReference type="Gene3D" id="1.10.540.10">
    <property type="entry name" value="Acyl-CoA dehydrogenase/oxidase, N-terminal domain"/>
    <property type="match status" value="1"/>
</dbReference>
<feature type="compositionally biased region" description="Low complexity" evidence="1">
    <location>
        <begin position="12"/>
        <end position="25"/>
    </location>
</feature>
<dbReference type="AlphaFoldDB" id="A0A918V9L8"/>